<organism evidence="1 2">
    <name type="scientific">Legionella maioricensis</name>
    <dbReference type="NCBI Taxonomy" id="2896528"/>
    <lineage>
        <taxon>Bacteria</taxon>
        <taxon>Pseudomonadati</taxon>
        <taxon>Pseudomonadota</taxon>
        <taxon>Gammaproteobacteria</taxon>
        <taxon>Legionellales</taxon>
        <taxon>Legionellaceae</taxon>
        <taxon>Legionella</taxon>
    </lineage>
</organism>
<dbReference type="RefSeq" id="WP_250422852.1">
    <property type="nucleotide sequence ID" value="NZ_JAJKBJ010000007.1"/>
</dbReference>
<evidence type="ECO:0000313" key="2">
    <source>
        <dbReference type="Proteomes" id="UP001139721"/>
    </source>
</evidence>
<proteinExistence type="predicted"/>
<evidence type="ECO:0000313" key="1">
    <source>
        <dbReference type="EMBL" id="MCL9683936.1"/>
    </source>
</evidence>
<dbReference type="Proteomes" id="UP001139721">
    <property type="component" value="Unassembled WGS sequence"/>
</dbReference>
<keyword evidence="2" id="KW-1185">Reference proteome</keyword>
<accession>A0A9X2D015</accession>
<name>A0A9X2D015_9GAMM</name>
<protein>
    <submittedName>
        <fullName evidence="1">Uncharacterized protein</fullName>
    </submittedName>
</protein>
<dbReference type="AlphaFoldDB" id="A0A9X2D015"/>
<dbReference type="EMBL" id="JAJKBJ010000007">
    <property type="protein sequence ID" value="MCL9683936.1"/>
    <property type="molecule type" value="Genomic_DNA"/>
</dbReference>
<gene>
    <name evidence="1" type="ORF">LOX96_07515</name>
</gene>
<comment type="caution">
    <text evidence="1">The sequence shown here is derived from an EMBL/GenBank/DDBJ whole genome shotgun (WGS) entry which is preliminary data.</text>
</comment>
<reference evidence="1" key="1">
    <citation type="submission" date="2021-11" db="EMBL/GenBank/DDBJ databases">
        <title>Legionella maioricencis sp. nov., a new species isolated from hot water samples in Mallorca.</title>
        <authorList>
            <person name="Crespi S."/>
            <person name="Drasar V."/>
            <person name="Salva-Serra F."/>
            <person name="Jaen-Luchoro D."/>
            <person name="Pineiro-Iglesias B."/>
            <person name="Aliaga F."/>
            <person name="Fernandez-Juarez V."/>
            <person name="Coll G."/>
            <person name="Moore E.R.B."/>
            <person name="Bennasar-Figueras A."/>
        </authorList>
    </citation>
    <scope>NUCLEOTIDE SEQUENCE</scope>
    <source>
        <strain evidence="1">HCPI-6</strain>
    </source>
</reference>
<sequence>MLKIIQLPNHSSYPYLQLDSNGSTFKSKLYGDYFGYECNHAPIQYGIERNALGEKTSSYVIQFKKTKTSV</sequence>